<dbReference type="GO" id="GO:0016075">
    <property type="term" value="P:rRNA catabolic process"/>
    <property type="evidence" value="ECO:0007669"/>
    <property type="project" value="TreeGrafter"/>
</dbReference>
<dbReference type="PANTHER" id="PTHR33988:SF3">
    <property type="entry name" value="ENDORIBONUCLEASE TOXIN CHPB-RELATED"/>
    <property type="match status" value="1"/>
</dbReference>
<protein>
    <recommendedName>
        <fullName evidence="3">mRNA interferase</fullName>
        <ecNumber evidence="3">3.1.-.-</ecNumber>
    </recommendedName>
</protein>
<dbReference type="EC" id="3.1.-.-" evidence="3"/>
<dbReference type="InterPro" id="IPR003477">
    <property type="entry name" value="PemK-like"/>
</dbReference>
<accession>A0A6M0SNZ8</accession>
<sequence>MQYNPKQGDIIFLTFDPQVGHEQRGRRPAIVVSNNTFNSFTNIAVVCPITNTNRYIPIHVPLDERTKTTGVVMCDQVKSLDIKMRNAEFVERVPQDILAEIIDIIIGFIEFE</sequence>
<dbReference type="AlphaFoldDB" id="A0A6M0SNZ8"/>
<evidence type="ECO:0000256" key="2">
    <source>
        <dbReference type="ARBA" id="ARBA00022649"/>
    </source>
</evidence>
<dbReference type="Gene3D" id="2.30.30.110">
    <property type="match status" value="1"/>
</dbReference>
<evidence type="ECO:0000256" key="1">
    <source>
        <dbReference type="ARBA" id="ARBA00007521"/>
    </source>
</evidence>
<dbReference type="PIRSF" id="PIRSF033490">
    <property type="entry name" value="MazF"/>
    <property type="match status" value="1"/>
</dbReference>
<dbReference type="Proteomes" id="UP000472355">
    <property type="component" value="Unassembled WGS sequence"/>
</dbReference>
<keyword evidence="3" id="KW-0378">Hydrolase</keyword>
<evidence type="ECO:0000256" key="3">
    <source>
        <dbReference type="PIRNR" id="PIRNR033490"/>
    </source>
</evidence>
<dbReference type="PANTHER" id="PTHR33988">
    <property type="entry name" value="ENDORIBONUCLEASE MAZF-RELATED"/>
    <property type="match status" value="1"/>
</dbReference>
<comment type="similarity">
    <text evidence="1 3">Belongs to the PemK/MazF family.</text>
</comment>
<keyword evidence="3" id="KW-0540">Nuclease</keyword>
<comment type="caution">
    <text evidence="4">The sequence shown here is derived from an EMBL/GenBank/DDBJ whole genome shotgun (WGS) entry which is preliminary data.</text>
</comment>
<name>A0A6M0SNZ8_CLOBO</name>
<gene>
    <name evidence="4" type="ORF">EXM65_10700</name>
</gene>
<dbReference type="Pfam" id="PF02452">
    <property type="entry name" value="PemK_toxin"/>
    <property type="match status" value="1"/>
</dbReference>
<evidence type="ECO:0000313" key="5">
    <source>
        <dbReference type="Proteomes" id="UP000472355"/>
    </source>
</evidence>
<organism evidence="4 5">
    <name type="scientific">Clostridium botulinum</name>
    <dbReference type="NCBI Taxonomy" id="1491"/>
    <lineage>
        <taxon>Bacteria</taxon>
        <taxon>Bacillati</taxon>
        <taxon>Bacillota</taxon>
        <taxon>Clostridia</taxon>
        <taxon>Eubacteriales</taxon>
        <taxon>Clostridiaceae</taxon>
        <taxon>Clostridium</taxon>
    </lineage>
</organism>
<dbReference type="GO" id="GO:0004521">
    <property type="term" value="F:RNA endonuclease activity"/>
    <property type="evidence" value="ECO:0007669"/>
    <property type="project" value="TreeGrafter"/>
</dbReference>
<dbReference type="GO" id="GO:0003677">
    <property type="term" value="F:DNA binding"/>
    <property type="evidence" value="ECO:0007669"/>
    <property type="project" value="InterPro"/>
</dbReference>
<keyword evidence="2" id="KW-1277">Toxin-antitoxin system</keyword>
<evidence type="ECO:0000313" key="4">
    <source>
        <dbReference type="EMBL" id="NFA43033.1"/>
    </source>
</evidence>
<proteinExistence type="inferred from homology"/>
<dbReference type="GO" id="GO:0016787">
    <property type="term" value="F:hydrolase activity"/>
    <property type="evidence" value="ECO:0007669"/>
    <property type="project" value="UniProtKB-KW"/>
</dbReference>
<dbReference type="GO" id="GO:0006402">
    <property type="term" value="P:mRNA catabolic process"/>
    <property type="evidence" value="ECO:0007669"/>
    <property type="project" value="TreeGrafter"/>
</dbReference>
<dbReference type="SUPFAM" id="SSF50118">
    <property type="entry name" value="Cell growth inhibitor/plasmid maintenance toxic component"/>
    <property type="match status" value="1"/>
</dbReference>
<dbReference type="InterPro" id="IPR011067">
    <property type="entry name" value="Plasmid_toxin/cell-grow_inhib"/>
</dbReference>
<keyword evidence="3" id="KW-0255">Endonuclease</keyword>
<comment type="function">
    <text evidence="3">Toxic component of a type II toxin-antitoxin (TA) system.</text>
</comment>
<reference evidence="4 5" key="1">
    <citation type="submission" date="2019-02" db="EMBL/GenBank/DDBJ databases">
        <title>Genome sequencing of Clostridium botulinum clinical isolates.</title>
        <authorList>
            <person name="Brunt J."/>
            <person name="Van Vliet A.H.M."/>
            <person name="Stringer S.C."/>
            <person name="Grant K.A."/>
            <person name="Carter A.C."/>
            <person name="Peck M.W."/>
        </authorList>
    </citation>
    <scope>NUCLEOTIDE SEQUENCE [LARGE SCALE GENOMIC DNA]</scope>
    <source>
        <strain evidence="4 5">H113700579</strain>
    </source>
</reference>
<dbReference type="EMBL" id="SGKU01000028">
    <property type="protein sequence ID" value="NFA43033.1"/>
    <property type="molecule type" value="Genomic_DNA"/>
</dbReference>